<name>W5WB32_9PSEU</name>
<feature type="domain" description="DUF7927" evidence="4">
    <location>
        <begin position="1845"/>
        <end position="1956"/>
    </location>
</feature>
<keyword evidence="2" id="KW-1133">Transmembrane helix</keyword>
<dbReference type="EMBL" id="CP007155">
    <property type="protein sequence ID" value="AHH95419.1"/>
    <property type="molecule type" value="Genomic_DNA"/>
</dbReference>
<dbReference type="Pfam" id="PF25549">
    <property type="entry name" value="DUF7927"/>
    <property type="match status" value="15"/>
</dbReference>
<feature type="transmembrane region" description="Helical" evidence="2">
    <location>
        <begin position="21"/>
        <end position="42"/>
    </location>
</feature>
<dbReference type="InterPro" id="IPR047589">
    <property type="entry name" value="DUF11_rpt"/>
</dbReference>
<feature type="region of interest" description="Disordered" evidence="1">
    <location>
        <begin position="2428"/>
        <end position="2456"/>
    </location>
</feature>
<dbReference type="PANTHER" id="PTHR34819">
    <property type="entry name" value="LARGE CYSTEINE-RICH PERIPLASMIC PROTEIN OMCB"/>
    <property type="match status" value="1"/>
</dbReference>
<dbReference type="eggNOG" id="COG1361">
    <property type="taxonomic scope" value="Bacteria"/>
</dbReference>
<dbReference type="Proteomes" id="UP000019225">
    <property type="component" value="Chromosome"/>
</dbReference>
<dbReference type="HOGENOM" id="CLU_232205_0_0_11"/>
<feature type="domain" description="DUF7927" evidence="4">
    <location>
        <begin position="1612"/>
        <end position="1715"/>
    </location>
</feature>
<evidence type="ECO:0000313" key="6">
    <source>
        <dbReference type="Proteomes" id="UP000019225"/>
    </source>
</evidence>
<accession>W5WB32</accession>
<feature type="domain" description="DUF7927" evidence="4">
    <location>
        <begin position="1011"/>
        <end position="1123"/>
    </location>
</feature>
<feature type="domain" description="DUF7927" evidence="4">
    <location>
        <begin position="2086"/>
        <end position="2195"/>
    </location>
</feature>
<evidence type="ECO:0000313" key="5">
    <source>
        <dbReference type="EMBL" id="AHH95419.1"/>
    </source>
</evidence>
<dbReference type="InterPro" id="IPR057687">
    <property type="entry name" value="DUF7927"/>
</dbReference>
<feature type="compositionally biased region" description="Pro residues" evidence="1">
    <location>
        <begin position="2441"/>
        <end position="2452"/>
    </location>
</feature>
<evidence type="ECO:0008006" key="7">
    <source>
        <dbReference type="Google" id="ProtNLM"/>
    </source>
</evidence>
<feature type="domain" description="DUF11" evidence="3">
    <location>
        <begin position="402"/>
        <end position="498"/>
    </location>
</feature>
<gene>
    <name evidence="5" type="ORF">KALB_2050</name>
</gene>
<dbReference type="InterPro" id="IPR001434">
    <property type="entry name" value="OmcB-like_DUF11"/>
</dbReference>
<dbReference type="KEGG" id="kal:KALB_2050"/>
<keyword evidence="2" id="KW-0812">Transmembrane</keyword>
<feature type="domain" description="DUF7927" evidence="4">
    <location>
        <begin position="1356"/>
        <end position="1472"/>
    </location>
</feature>
<evidence type="ECO:0000256" key="1">
    <source>
        <dbReference type="SAM" id="MobiDB-lite"/>
    </source>
</evidence>
<keyword evidence="6" id="KW-1185">Reference proteome</keyword>
<dbReference type="GO" id="GO:0005975">
    <property type="term" value="P:carbohydrate metabolic process"/>
    <property type="evidence" value="ECO:0007669"/>
    <property type="project" value="UniProtKB-ARBA"/>
</dbReference>
<dbReference type="PATRIC" id="fig|1449976.3.peg.2044"/>
<feature type="region of interest" description="Disordered" evidence="1">
    <location>
        <begin position="315"/>
        <end position="340"/>
    </location>
</feature>
<feature type="domain" description="DUF7927" evidence="4">
    <location>
        <begin position="1243"/>
        <end position="1347"/>
    </location>
</feature>
<feature type="domain" description="DUF7927" evidence="4">
    <location>
        <begin position="1967"/>
        <end position="2074"/>
    </location>
</feature>
<feature type="compositionally biased region" description="Polar residues" evidence="1">
    <location>
        <begin position="317"/>
        <end position="338"/>
    </location>
</feature>
<dbReference type="Gene3D" id="2.60.40.10">
    <property type="entry name" value="Immunoglobulins"/>
    <property type="match status" value="5"/>
</dbReference>
<protein>
    <recommendedName>
        <fullName evidence="7">DUF11 domain-containing protein</fullName>
    </recommendedName>
</protein>
<feature type="domain" description="DUF7927" evidence="4">
    <location>
        <begin position="2323"/>
        <end position="2434"/>
    </location>
</feature>
<dbReference type="NCBIfam" id="TIGR01451">
    <property type="entry name" value="B_ant_repeat"/>
    <property type="match status" value="17"/>
</dbReference>
<dbReference type="PANTHER" id="PTHR34819:SF3">
    <property type="entry name" value="CELL SURFACE PROTEIN"/>
    <property type="match status" value="1"/>
</dbReference>
<evidence type="ECO:0000259" key="4">
    <source>
        <dbReference type="Pfam" id="PF25549"/>
    </source>
</evidence>
<keyword evidence="2" id="KW-0472">Membrane</keyword>
<dbReference type="InterPro" id="IPR013783">
    <property type="entry name" value="Ig-like_fold"/>
</dbReference>
<feature type="domain" description="DUF7927" evidence="4">
    <location>
        <begin position="650"/>
        <end position="754"/>
    </location>
</feature>
<feature type="domain" description="DUF7927" evidence="4">
    <location>
        <begin position="894"/>
        <end position="1000"/>
    </location>
</feature>
<organism evidence="5 6">
    <name type="scientific">Kutzneria albida DSM 43870</name>
    <dbReference type="NCBI Taxonomy" id="1449976"/>
    <lineage>
        <taxon>Bacteria</taxon>
        <taxon>Bacillati</taxon>
        <taxon>Actinomycetota</taxon>
        <taxon>Actinomycetes</taxon>
        <taxon>Pseudonocardiales</taxon>
        <taxon>Pseudonocardiaceae</taxon>
        <taxon>Kutzneria</taxon>
    </lineage>
</organism>
<feature type="domain" description="DUF7927" evidence="4">
    <location>
        <begin position="1137"/>
        <end position="1236"/>
    </location>
</feature>
<reference evidence="5 6" key="1">
    <citation type="journal article" date="2014" name="BMC Genomics">
        <title>Complete genome sequence of producer of the glycopeptide antibiotic Aculeximycin Kutzneria albida DSM 43870T, a representative of minor genus of Pseudonocardiaceae.</title>
        <authorList>
            <person name="Rebets Y."/>
            <person name="Tokovenko B."/>
            <person name="Lushchyk I."/>
            <person name="Ruckert C."/>
            <person name="Zaburannyi N."/>
            <person name="Bechthold A."/>
            <person name="Kalinowski J."/>
            <person name="Luzhetskyy A."/>
        </authorList>
    </citation>
    <scope>NUCLEOTIDE SEQUENCE [LARGE SCALE GENOMIC DNA]</scope>
    <source>
        <strain evidence="5">DSM 43870</strain>
    </source>
</reference>
<feature type="domain" description="DUF7927" evidence="4">
    <location>
        <begin position="2205"/>
        <end position="2313"/>
    </location>
</feature>
<feature type="domain" description="DUF11" evidence="3">
    <location>
        <begin position="525"/>
        <end position="616"/>
    </location>
</feature>
<feature type="domain" description="DUF7927" evidence="4">
    <location>
        <begin position="773"/>
        <end position="878"/>
    </location>
</feature>
<dbReference type="STRING" id="1449976.KALB_2050"/>
<dbReference type="Pfam" id="PF01345">
    <property type="entry name" value="DUF11"/>
    <property type="match status" value="2"/>
</dbReference>
<evidence type="ECO:0000259" key="3">
    <source>
        <dbReference type="Pfam" id="PF01345"/>
    </source>
</evidence>
<sequence length="2494" mass="254987">MGPPDRTYVPTVEQRAVGRRVVCAVVAFLVGVASLGGIPASAAQPRGLGTERTIGPNPAYSGLAHGAITTAANTVITCATQPCTADNQQNSVRWVKTDPSAPGSTASSAQLTMPATAKVLTARLYWQLSTGGVVNGFPNPNPGDANRANQVAFKVPGGGYQRLTADTYDYFNAGGSLTAHAGVKDVTSLVSSGGTYTVADIPACRNQTNPGCWGGWSLVVAYEDDSLPLRYLQMWDGYQYVRSNTAVNIGLSGVKAVSSRTPSATLGVIVGDGDATIGGDYLEFGAPGRRQRLSLPGPDGQPTANNAFASRIDTVNADGTGSNVDTRDPNGSNNQGYDSRTIDVTGKIPAGATALDTYISTTGDFLFPQVLWLMSDAAEPDLQITKANDPVGTTSDSPPGWVTKGSQITYSFDVANRHTDGSTNDLDTATAVSLTDTLPTGLSYVAGSNQQCTSSGRNVICSLPDLAPGASTKVAFKVAVDPAAADGTKLDNTAGLRFKGKDTGREQFRTSNTVRNTVTSPRYELTKTVDKADALPGDTLTYTVRAANNGPIPAPGIVLGDTLPEGTTLLSATPSRGTVNGTTWTVGDLAVGESATLTVKVRVTEAAIGKSVVNRARGTGGPPGIVPPGNQCPDDPASACATTKIPGPGYTVTKSVDKASANPGDKVTYTLTATNNGQVVTDITVTDDLTGVLDDATYNGDAAPNAQYAQPKLTFAFGRVPAGQSVTAKYSVTVRKPDTGDHRLSNVVTPVSPGGSCLTCTTTTPVAGLLIAKSVDKSQANPGDTVKYTVTVTNTGQTVQDASFTDDLTGVLDDATYNADGAATLGSVAYTAPKLTWTGSIPVGGKSVVTYSVRVTGNGDHKLVNAVASDTPGNDCTSCSTTTPVSGVHIVKKASAAQANPGDTVTYTVTVTNTGQTELNASFADDLTNVVDDATYNADAKATVGMVAYAAPKLSWTGTLPIGGQSVVTYSVKVTGNGDHKLANAVTSDTPGNNCPGPDCSTQTLLPGMRIVKTVDKTQANPGDTVTYTVTVTNTGQTVLNGSFTDDLSGVLDDAAFNADAKATVGTTSYTAPKLTWIGTLPVGAQSVVTYSVKVTGNGDHKLANAVTSDTPGNNCADGSCTTSTPVSGLSIVKKVSAAQADPGDTVTYTVTVTNTGQTVQDNASFTDDLSGVLDDATFNADAKATVGTTSYTAPKLTWTGTLPIGAQAVVTYSVKVTGAGDHKLINSVSGGNSTTTPVSGVQIVKTVDKTQANPGDAVTYTVTVTNTGQTVLASSFTDDLTGVLDDATYNADAKATIGTTSYTAPKLSWSGSIPVGGKSVVTYSVKVTGNGDHQLVNSVSGGNSTTTPVSGLHIVKKADKDKVVPGERITYTVTVRNTGQTVQDNARFTDDLTSVLDDASYNNDANATLGTASYTAPKLSWTGSLPIGAQAVITYSVTVHDPDTGDKKLLNSVVSDTPGTNCPQGTTNPDCGSQVPAPGLVITKTADRQQAEPGQPVTYTVTVTNDGQIDLPTASFTDDLTGVLDDASYTNDAKASVGTVSYAAPKLSWTGSLPVGASATVTYTVTVAKPITGDHLLRNVVSSDTPGNNCAPQSGDPRCTNTVALPGVEIVKTVSAKQANPGDTVTYTVTVTNTGQTVLDASFADDLSGVLDDATYNADGKATVGTISYAAPKLSWNGTLPIGAKSVVTYSVLVTGAGDHKLVNSVTGGNSTTTPVSGLRIVKKASSAEAKPGDTVTYTVTVSNTGQTVQDASFTDDLTNVIDDATYNADAKATVGATSYAAPKLTWTGSLLIGAQAVITYSVRVTGAGDHKLSNAVVSDTPGNNCPGPDCATQTLLPGLQITKTASAAQANPGDTITYTVTVRNTGQTAQNASFTDDLTNVIDDAVFNADAKATVGTTSYAAPKLTWTGTLPVGAQAVVTYSVQVTGNGDHKLTNTVVSDTPGNNCADGKCGTTTPVSGLRIVKKASSAEAKPGDTVTYTVTVTNTGQTVQDASFTDDLTNVIDDATYNADAKATVGTVSYTAPKLSWTGSLSIGAEALVTYSVQVTAAGDHKLSNTVVSDTPGNNCPGPDCSTETLLPGLRISKTVSQQQAKPGDLVVYTVTVTNTGQTVLNASFTDDLSGVLDDATYTGDAKATIGAARYVAPKLLWNGVLPVGEQAVVTYSVQVTGAGDHVLTNAVTSQTPGGNCPDPRCGTSTPVAGLKIVKRASQQQANPGDLVTYTVQVTNTGQTVQDNASFTDDLSGVLDDATYNADAKATVGAVDYAAPKLTWTGSLPIGAQAVITYSVKVTGNGDHKLVNTVSGWNCPGPDCATTTPVGGVKLVKTVDKARATAGDTVTYTVTVTNIGQTLLHASFSDDLTAVLDDATYNGDAKATIGTVGYTAPKLAWTGDLPVGGQAVVTYSVLVTAAGDRALVNVVTSDTPGGNCPGPDCGTNTPVSPRPVPPPPVLPERPGLASTGADVTVGLVSALFLLFAGALLVLAGRRRRGRRRL</sequence>
<proteinExistence type="predicted"/>
<feature type="domain" description="DUF7927" evidence="4">
    <location>
        <begin position="1483"/>
        <end position="1603"/>
    </location>
</feature>
<dbReference type="InterPro" id="IPR051172">
    <property type="entry name" value="Chlamydia_OmcB"/>
</dbReference>
<feature type="domain" description="DUF7927" evidence="4">
    <location>
        <begin position="1725"/>
        <end position="1832"/>
    </location>
</feature>
<feature type="transmembrane region" description="Helical" evidence="2">
    <location>
        <begin position="2464"/>
        <end position="2484"/>
    </location>
</feature>
<evidence type="ECO:0000256" key="2">
    <source>
        <dbReference type="SAM" id="Phobius"/>
    </source>
</evidence>